<sequence>MLASILDPQPQHRFSWTCNQPIIMITGKAAPKSLSYFLVPAASPAGNPITCSINRNVAFTQPYELTATAAPGGCSIGWNNSAHNEGKVAPVGLTIVDTVTGQRTDLTFLAGVVNSAYIPVVQSITYGGQGLPLHGGTIAVYVGVQAQVVISVQDFGSYLSATGTSLPSGASLTISPANGVPPVKVTFTWTPTWSSNLKGFVSIVVTSESGLFTMVTFRFKIYASPPPPIPFPPPSPLSPPPRPPSPSPLPPRPPSPSPLPPRPPSPSPLPPRPSSPSPLPPRPPSPSPPSPSSPLLRPARFLQDPSLRHNFSL</sequence>
<keyword evidence="3" id="KW-1185">Reference proteome</keyword>
<evidence type="ECO:0000313" key="3">
    <source>
        <dbReference type="Proteomes" id="UP000747399"/>
    </source>
</evidence>
<evidence type="ECO:0000256" key="1">
    <source>
        <dbReference type="SAM" id="MobiDB-lite"/>
    </source>
</evidence>
<dbReference type="AlphaFoldDB" id="A0A8J4F224"/>
<dbReference type="Proteomes" id="UP000747399">
    <property type="component" value="Unassembled WGS sequence"/>
</dbReference>
<name>A0A8J4F224_9CHLO</name>
<gene>
    <name evidence="2" type="ORF">Vafri_10000</name>
</gene>
<evidence type="ECO:0008006" key="4">
    <source>
        <dbReference type="Google" id="ProtNLM"/>
    </source>
</evidence>
<feature type="region of interest" description="Disordered" evidence="1">
    <location>
        <begin position="232"/>
        <end position="313"/>
    </location>
</feature>
<feature type="compositionally biased region" description="Pro residues" evidence="1">
    <location>
        <begin position="232"/>
        <end position="292"/>
    </location>
</feature>
<dbReference type="EMBL" id="BNCO01000018">
    <property type="protein sequence ID" value="GIL54475.1"/>
    <property type="molecule type" value="Genomic_DNA"/>
</dbReference>
<dbReference type="PRINTS" id="PR01217">
    <property type="entry name" value="PRICHEXTENSN"/>
</dbReference>
<organism evidence="2 3">
    <name type="scientific">Volvox africanus</name>
    <dbReference type="NCBI Taxonomy" id="51714"/>
    <lineage>
        <taxon>Eukaryota</taxon>
        <taxon>Viridiplantae</taxon>
        <taxon>Chlorophyta</taxon>
        <taxon>core chlorophytes</taxon>
        <taxon>Chlorophyceae</taxon>
        <taxon>CS clade</taxon>
        <taxon>Chlamydomonadales</taxon>
        <taxon>Volvocaceae</taxon>
        <taxon>Volvox</taxon>
    </lineage>
</organism>
<accession>A0A8J4F224</accession>
<protein>
    <recommendedName>
        <fullName evidence="4">Pherophorin domain-containing protein</fullName>
    </recommendedName>
</protein>
<comment type="caution">
    <text evidence="2">The sequence shown here is derived from an EMBL/GenBank/DDBJ whole genome shotgun (WGS) entry which is preliminary data.</text>
</comment>
<evidence type="ECO:0000313" key="2">
    <source>
        <dbReference type="EMBL" id="GIL54475.1"/>
    </source>
</evidence>
<proteinExistence type="predicted"/>
<reference evidence="2" key="1">
    <citation type="journal article" date="2021" name="Proc. Natl. Acad. Sci. U.S.A.">
        <title>Three genomes in the algal genus Volvox reveal the fate of a haploid sex-determining region after a transition to homothallism.</title>
        <authorList>
            <person name="Yamamoto K."/>
            <person name="Hamaji T."/>
            <person name="Kawai-Toyooka H."/>
            <person name="Matsuzaki R."/>
            <person name="Takahashi F."/>
            <person name="Nishimura Y."/>
            <person name="Kawachi M."/>
            <person name="Noguchi H."/>
            <person name="Minakuchi Y."/>
            <person name="Umen J.G."/>
            <person name="Toyoda A."/>
            <person name="Nozaki H."/>
        </authorList>
    </citation>
    <scope>NUCLEOTIDE SEQUENCE</scope>
    <source>
        <strain evidence="2">NIES-3780</strain>
    </source>
</reference>